<protein>
    <recommendedName>
        <fullName evidence="2">chitinase</fullName>
        <ecNumber evidence="2">3.2.1.14</ecNumber>
    </recommendedName>
</protein>
<evidence type="ECO:0000256" key="2">
    <source>
        <dbReference type="ARBA" id="ARBA00012729"/>
    </source>
</evidence>
<dbReference type="EC" id="3.2.1.14" evidence="2"/>
<evidence type="ECO:0000256" key="4">
    <source>
        <dbReference type="ARBA" id="ARBA00023024"/>
    </source>
</evidence>
<keyword evidence="4" id="KW-0624">Polysaccharide degradation</keyword>
<evidence type="ECO:0000256" key="3">
    <source>
        <dbReference type="ARBA" id="ARBA00022801"/>
    </source>
</evidence>
<dbReference type="InterPro" id="IPR017853">
    <property type="entry name" value="GH"/>
</dbReference>
<dbReference type="Pfam" id="PF00704">
    <property type="entry name" value="Glyco_hydro_18"/>
    <property type="match status" value="1"/>
</dbReference>
<dbReference type="InterPro" id="IPR001223">
    <property type="entry name" value="Glyco_hydro18_cat"/>
</dbReference>
<dbReference type="SUPFAM" id="SSF51445">
    <property type="entry name" value="(Trans)glycosidases"/>
    <property type="match status" value="1"/>
</dbReference>
<sequence>MKVKALFFFALFILPALFFSMKVNRSNDAQKVIIGYVGGFRGLAKVEMIDPTKLTHINYAFVNIRNNRAVLEKIATDTINFKNLNALKSKNPALKILISIGGWEWSENFSDAVLTDTARMAFAKSAVDIIRKYNLDGVDIDWEYPAIAGEDGNVFRPEDGHNFTLMFRDLRLQLDTLQQQTGQKKLLTTAVPGFQKFVDLTEMGQAAKYLDYVNLMTYDFSASGLASHHTNLYASTAYPQNDNADNAVKAFNKAGVPMNKLVMGIAFYGRHYQLSDKAVNGLGDTMTTRLHGSGYTTIRDSLKNKEGYKYLRDKNAKAPYLYNSETKNFITFDDEWSVKQKCLYVTKNKMAGVMFWEYSSDPKGYLLTEINENLR</sequence>
<dbReference type="GO" id="GO:0006032">
    <property type="term" value="P:chitin catabolic process"/>
    <property type="evidence" value="ECO:0007669"/>
    <property type="project" value="UniProtKB-KW"/>
</dbReference>
<keyword evidence="5 6" id="KW-0326">Glycosidase</keyword>
<gene>
    <name evidence="9" type="ORF">GS399_04195</name>
</gene>
<dbReference type="GO" id="GO:0008843">
    <property type="term" value="F:endochitinase activity"/>
    <property type="evidence" value="ECO:0007669"/>
    <property type="project" value="UniProtKB-EC"/>
</dbReference>
<feature type="domain" description="GH18" evidence="8">
    <location>
        <begin position="31"/>
        <end position="375"/>
    </location>
</feature>
<evidence type="ECO:0000256" key="5">
    <source>
        <dbReference type="ARBA" id="ARBA00023295"/>
    </source>
</evidence>
<keyword evidence="3 6" id="KW-0378">Hydrolase</keyword>
<dbReference type="SMART" id="SM00636">
    <property type="entry name" value="Glyco_18"/>
    <property type="match status" value="1"/>
</dbReference>
<keyword evidence="4" id="KW-0119">Carbohydrate metabolism</keyword>
<comment type="similarity">
    <text evidence="7">Belongs to the glycosyl hydrolase 18 family.</text>
</comment>
<comment type="catalytic activity">
    <reaction evidence="1">
        <text>Random endo-hydrolysis of N-acetyl-beta-D-glucosaminide (1-&gt;4)-beta-linkages in chitin and chitodextrins.</text>
        <dbReference type="EC" id="3.2.1.14"/>
    </reaction>
</comment>
<keyword evidence="10" id="KW-1185">Reference proteome</keyword>
<dbReference type="GO" id="GO:0008061">
    <property type="term" value="F:chitin binding"/>
    <property type="evidence" value="ECO:0007669"/>
    <property type="project" value="InterPro"/>
</dbReference>
<comment type="caution">
    <text evidence="9">The sequence shown here is derived from an EMBL/GenBank/DDBJ whole genome shotgun (WGS) entry which is preliminary data.</text>
</comment>
<dbReference type="SUPFAM" id="SSF54556">
    <property type="entry name" value="Chitinase insertion domain"/>
    <property type="match status" value="1"/>
</dbReference>
<dbReference type="PANTHER" id="PTHR11177:SF317">
    <property type="entry name" value="CHITINASE 12-RELATED"/>
    <property type="match status" value="1"/>
</dbReference>
<dbReference type="GO" id="GO:0005975">
    <property type="term" value="P:carbohydrate metabolic process"/>
    <property type="evidence" value="ECO:0007669"/>
    <property type="project" value="InterPro"/>
</dbReference>
<dbReference type="Gene3D" id="3.10.50.10">
    <property type="match status" value="1"/>
</dbReference>
<evidence type="ECO:0000256" key="1">
    <source>
        <dbReference type="ARBA" id="ARBA00000822"/>
    </source>
</evidence>
<dbReference type="Gene3D" id="3.20.20.80">
    <property type="entry name" value="Glycosidases"/>
    <property type="match status" value="1"/>
</dbReference>
<dbReference type="InterPro" id="IPR050314">
    <property type="entry name" value="Glycosyl_Hydrlase_18"/>
</dbReference>
<dbReference type="EMBL" id="WVHT01000002">
    <property type="protein sequence ID" value="MXV50160.1"/>
    <property type="molecule type" value="Genomic_DNA"/>
</dbReference>
<dbReference type="Proteomes" id="UP000466586">
    <property type="component" value="Unassembled WGS sequence"/>
</dbReference>
<keyword evidence="4" id="KW-0146">Chitin degradation</keyword>
<evidence type="ECO:0000256" key="6">
    <source>
        <dbReference type="RuleBase" id="RU000489"/>
    </source>
</evidence>
<dbReference type="PANTHER" id="PTHR11177">
    <property type="entry name" value="CHITINASE"/>
    <property type="match status" value="1"/>
</dbReference>
<dbReference type="PROSITE" id="PS01095">
    <property type="entry name" value="GH18_1"/>
    <property type="match status" value="1"/>
</dbReference>
<accession>A0A7K1Y6U6</accession>
<name>A0A7K1Y6U6_9SPHI</name>
<dbReference type="InterPro" id="IPR029070">
    <property type="entry name" value="Chitinase_insertion_sf"/>
</dbReference>
<reference evidence="9 10" key="1">
    <citation type="submission" date="2019-11" db="EMBL/GenBank/DDBJ databases">
        <title>Pedobacter sp. HMF7647 Genome sequencing and assembly.</title>
        <authorList>
            <person name="Kang H."/>
            <person name="Kim H."/>
            <person name="Joh K."/>
        </authorList>
    </citation>
    <scope>NUCLEOTIDE SEQUENCE [LARGE SCALE GENOMIC DNA]</scope>
    <source>
        <strain evidence="9 10">HMF7647</strain>
    </source>
</reference>
<dbReference type="RefSeq" id="WP_160843341.1">
    <property type="nucleotide sequence ID" value="NZ_WVHT01000002.1"/>
</dbReference>
<dbReference type="InterPro" id="IPR001579">
    <property type="entry name" value="Glyco_hydro_18_chit_AS"/>
</dbReference>
<dbReference type="AlphaFoldDB" id="A0A7K1Y6U6"/>
<organism evidence="9 10">
    <name type="scientific">Hufsiella arboris</name>
    <dbReference type="NCBI Taxonomy" id="2695275"/>
    <lineage>
        <taxon>Bacteria</taxon>
        <taxon>Pseudomonadati</taxon>
        <taxon>Bacteroidota</taxon>
        <taxon>Sphingobacteriia</taxon>
        <taxon>Sphingobacteriales</taxon>
        <taxon>Sphingobacteriaceae</taxon>
        <taxon>Hufsiella</taxon>
    </lineage>
</organism>
<evidence type="ECO:0000313" key="10">
    <source>
        <dbReference type="Proteomes" id="UP000466586"/>
    </source>
</evidence>
<evidence type="ECO:0000259" key="8">
    <source>
        <dbReference type="PROSITE" id="PS51910"/>
    </source>
</evidence>
<evidence type="ECO:0000313" key="9">
    <source>
        <dbReference type="EMBL" id="MXV50160.1"/>
    </source>
</evidence>
<proteinExistence type="inferred from homology"/>
<dbReference type="CDD" id="cd06548">
    <property type="entry name" value="GH18_chitinase"/>
    <property type="match status" value="1"/>
</dbReference>
<dbReference type="InterPro" id="IPR011583">
    <property type="entry name" value="Chitinase_II/V-like_cat"/>
</dbReference>
<evidence type="ECO:0000256" key="7">
    <source>
        <dbReference type="RuleBase" id="RU004453"/>
    </source>
</evidence>
<dbReference type="PROSITE" id="PS51910">
    <property type="entry name" value="GH18_2"/>
    <property type="match status" value="1"/>
</dbReference>